<dbReference type="InterPro" id="IPR001900">
    <property type="entry name" value="RNase_II/R"/>
</dbReference>
<dbReference type="Pfam" id="PF00773">
    <property type="entry name" value="RNB"/>
    <property type="match status" value="1"/>
</dbReference>
<keyword evidence="8" id="KW-0378">Hydrolase</keyword>
<reference evidence="19" key="1">
    <citation type="journal article" date="2014" name="Proc. Natl. Acad. Sci. U.S.A.">
        <title>Extensive sampling of basidiomycete genomes demonstrates inadequacy of the white-rot/brown-rot paradigm for wood decay fungi.</title>
        <authorList>
            <person name="Riley R."/>
            <person name="Salamov A.A."/>
            <person name="Brown D.W."/>
            <person name="Nagy L.G."/>
            <person name="Floudas D."/>
            <person name="Held B.W."/>
            <person name="Levasseur A."/>
            <person name="Lombard V."/>
            <person name="Morin E."/>
            <person name="Otillar R."/>
            <person name="Lindquist E.A."/>
            <person name="Sun H."/>
            <person name="LaButti K.M."/>
            <person name="Schmutz J."/>
            <person name="Jabbour D."/>
            <person name="Luo H."/>
            <person name="Baker S.E."/>
            <person name="Pisabarro A.G."/>
            <person name="Walton J.D."/>
            <person name="Blanchette R.A."/>
            <person name="Henrissat B."/>
            <person name="Martin F."/>
            <person name="Cullen D."/>
            <person name="Hibbett D.S."/>
            <person name="Grigoriev I.V."/>
        </authorList>
    </citation>
    <scope>NUCLEOTIDE SEQUENCE [LARGE SCALE GENOMIC DNA]</scope>
    <source>
        <strain evidence="19">CBS 339.88</strain>
    </source>
</reference>
<evidence type="ECO:0000256" key="9">
    <source>
        <dbReference type="ARBA" id="ARBA00022835"/>
    </source>
</evidence>
<keyword evidence="7" id="KW-0540">Nuclease</keyword>
<dbReference type="Gene3D" id="2.40.50.690">
    <property type="match status" value="1"/>
</dbReference>
<comment type="cofactor">
    <cofactor evidence="1">
        <name>Mg(2+)</name>
        <dbReference type="ChEBI" id="CHEBI:18420"/>
    </cofactor>
</comment>
<accession>A0A067TP45</accession>
<dbReference type="InterPro" id="IPR050180">
    <property type="entry name" value="RNR_Ribonuclease"/>
</dbReference>
<dbReference type="GO" id="GO:0019899">
    <property type="term" value="F:enzyme binding"/>
    <property type="evidence" value="ECO:0007669"/>
    <property type="project" value="UniProtKB-ARBA"/>
</dbReference>
<comment type="subcellular location">
    <subcellularLocation>
        <location evidence="3">Cytoplasm</location>
    </subcellularLocation>
    <subcellularLocation>
        <location evidence="2">Nucleus</location>
    </subcellularLocation>
</comment>
<evidence type="ECO:0000256" key="11">
    <source>
        <dbReference type="ARBA" id="ARBA00022884"/>
    </source>
</evidence>
<dbReference type="Gene3D" id="2.40.50.140">
    <property type="entry name" value="Nucleic acid-binding proteins"/>
    <property type="match status" value="1"/>
</dbReference>
<feature type="domain" description="RNB" evidence="17">
    <location>
        <begin position="513"/>
        <end position="847"/>
    </location>
</feature>
<dbReference type="PROSITE" id="PS01175">
    <property type="entry name" value="RIBONUCLEASE_II"/>
    <property type="match status" value="1"/>
</dbReference>
<keyword evidence="11" id="KW-0694">RNA-binding</keyword>
<dbReference type="Pfam" id="PF13638">
    <property type="entry name" value="PIN_4"/>
    <property type="match status" value="1"/>
</dbReference>
<evidence type="ECO:0000256" key="1">
    <source>
        <dbReference type="ARBA" id="ARBA00001946"/>
    </source>
</evidence>
<dbReference type="CDD" id="cd09862">
    <property type="entry name" value="PIN_Rrp44-like"/>
    <property type="match status" value="1"/>
</dbReference>
<keyword evidence="6" id="KW-0698">rRNA processing</keyword>
<dbReference type="GO" id="GO:0003723">
    <property type="term" value="F:RNA binding"/>
    <property type="evidence" value="ECO:0007669"/>
    <property type="project" value="UniProtKB-KW"/>
</dbReference>
<dbReference type="FunFam" id="3.40.50.1010:FF:000021">
    <property type="entry name" value="DIS3-like exonuclease 1 isoform X1"/>
    <property type="match status" value="1"/>
</dbReference>
<dbReference type="FunFam" id="2.40.50.700:FF:000001">
    <property type="entry name" value="Exosome complex exonuclease exoribonuclease (Rrp44)"/>
    <property type="match status" value="1"/>
</dbReference>
<dbReference type="Pfam" id="PF17215">
    <property type="entry name" value="Rrp44_S1"/>
    <property type="match status" value="1"/>
</dbReference>
<dbReference type="InterPro" id="IPR029060">
    <property type="entry name" value="PIN-like_dom_sf"/>
</dbReference>
<keyword evidence="12" id="KW-0539">Nucleus</keyword>
<dbReference type="InterPro" id="IPR033770">
    <property type="entry name" value="RRP44_S1"/>
</dbReference>
<evidence type="ECO:0000256" key="14">
    <source>
        <dbReference type="RuleBase" id="RU003901"/>
    </source>
</evidence>
<evidence type="ECO:0000256" key="3">
    <source>
        <dbReference type="ARBA" id="ARBA00004496"/>
    </source>
</evidence>
<keyword evidence="5" id="KW-0963">Cytoplasm</keyword>
<evidence type="ECO:0000256" key="4">
    <source>
        <dbReference type="ARBA" id="ARBA00005785"/>
    </source>
</evidence>
<dbReference type="EMBL" id="KL142370">
    <property type="protein sequence ID" value="KDR81699.1"/>
    <property type="molecule type" value="Genomic_DNA"/>
</dbReference>
<evidence type="ECO:0000256" key="7">
    <source>
        <dbReference type="ARBA" id="ARBA00022722"/>
    </source>
</evidence>
<dbReference type="STRING" id="685588.A0A067TP45"/>
<dbReference type="GO" id="GO:0000177">
    <property type="term" value="C:cytoplasmic exosome (RNase complex)"/>
    <property type="evidence" value="ECO:0007669"/>
    <property type="project" value="TreeGrafter"/>
</dbReference>
<dbReference type="GO" id="GO:0000176">
    <property type="term" value="C:nuclear exosome (RNase complex)"/>
    <property type="evidence" value="ECO:0007669"/>
    <property type="project" value="UniProtKB-ARBA"/>
</dbReference>
<dbReference type="InterPro" id="IPR012340">
    <property type="entry name" value="NA-bd_OB-fold"/>
</dbReference>
<gene>
    <name evidence="18" type="ORF">GALMADRAFT_239826</name>
</gene>
<dbReference type="PANTHER" id="PTHR23355">
    <property type="entry name" value="RIBONUCLEASE"/>
    <property type="match status" value="1"/>
</dbReference>
<evidence type="ECO:0000256" key="10">
    <source>
        <dbReference type="ARBA" id="ARBA00022839"/>
    </source>
</evidence>
<dbReference type="InterPro" id="IPR022966">
    <property type="entry name" value="RNase_II/R_CS"/>
</dbReference>
<evidence type="ECO:0000256" key="15">
    <source>
        <dbReference type="SAM" id="MobiDB-lite"/>
    </source>
</evidence>
<dbReference type="SMART" id="SM00670">
    <property type="entry name" value="PINc"/>
    <property type="match status" value="1"/>
</dbReference>
<dbReference type="GO" id="GO:0000175">
    <property type="term" value="F:3'-5'-RNA exonuclease activity"/>
    <property type="evidence" value="ECO:0007669"/>
    <property type="project" value="TreeGrafter"/>
</dbReference>
<dbReference type="PANTHER" id="PTHR23355:SF35">
    <property type="entry name" value="EXOSOME COMPLEX EXONUCLEASE RRP44"/>
    <property type="match status" value="1"/>
</dbReference>
<name>A0A067TP45_GALM3</name>
<feature type="region of interest" description="Disordered" evidence="15">
    <location>
        <begin position="326"/>
        <end position="350"/>
    </location>
</feature>
<evidence type="ECO:0000256" key="8">
    <source>
        <dbReference type="ARBA" id="ARBA00022801"/>
    </source>
</evidence>
<feature type="compositionally biased region" description="Acidic residues" evidence="15">
    <location>
        <begin position="339"/>
        <end position="350"/>
    </location>
</feature>
<dbReference type="Gene3D" id="2.40.50.700">
    <property type="match status" value="1"/>
</dbReference>
<proteinExistence type="inferred from homology"/>
<evidence type="ECO:0000259" key="17">
    <source>
        <dbReference type="SMART" id="SM00955"/>
    </source>
</evidence>
<dbReference type="AlphaFoldDB" id="A0A067TP45"/>
<dbReference type="GO" id="GO:0006364">
    <property type="term" value="P:rRNA processing"/>
    <property type="evidence" value="ECO:0007669"/>
    <property type="project" value="UniProtKB-KW"/>
</dbReference>
<dbReference type="Proteomes" id="UP000027222">
    <property type="component" value="Unassembled WGS sequence"/>
</dbReference>
<sequence>MSVEISILKRPRTEAVVTQRKFFKKTARGKVIKVLRERYLRDDVSCGIEHCRECEASALPVSGDNGHPLFPNGHFILPDTNVFLSQMDLVESPLFTPPIILLQTVLEEVRHRSLPLYNRLKALTKMDEKKIWVFYNEYRSETAIIREGGETPNDRNDRGIRKATAWYNSHIQVNRPPVRGQPVPKHPTVVLMTEDAANRQKAEKSGIPAISVRKYVEGMKDATQLLDLLATEGSNEIEPTKAVAGRQALYPEYLPTATLIAGVKAGELQQGHFNANQYNYLEGSVIVPAFIKPVLLIGREHMNRAVNGDVVVVEVFDQKEWRAPADEVVDQDSTLKNDDAEDSADEGDLEGNEVLARESKLLQSEKRSSEKQPTGRIVGIIKRNWRAYVCHIDSTSLTSSNATSLSQQTVFATPVSRLLPRIRLRTRQAPSLIGQKILVTVDRWDVTSRYPEGHFVRALGKVESKEAEQESLLLEFEVPYRPFGKAILDCLPEQGEQWVVPVKSHSSPEWKNREDLRDLIICSIDPPGCQDIDDALHARNLPNGNIEAGVHIADVSHFVHSDTPMDSEAASRGTTVYLVDKRIDMLPALLGTNLCSLRPFVERLAFSAIWEMTPGAEIVNVRFTKSVIASKAAFTYEEAQIRKDDPYRQDELTQSIRLLNTLALKLKAKRMDAGALNLASPEVKIHLDSSESSDPIDVEQKEMRETNSLVEEFMLLANISVARKIEETFPQTAVLRRHLPPPRTNFEKLQDILLKRKGMKLDVSSSGALAASLDQCIDRKEPAFNTLVRIMATRCMLSAEYFCSGSVGKDTFGHYGLASPIYTHFTSPIRRYADVLAHRQLSAAIGYSPLHASLHSKPHVERVLDVVNRRHRMAQMAGRASVEFYVGLALKGRGEREKKNGGGVAEVTEEAFVIRTFRNGVGVFVSKLGIEGLVMFKRDMQFDADNYTITVGSTTVAVFDKVTVRIEVEKDRNTQRGKVKMTLVHPIDSSAM</sequence>
<evidence type="ECO:0000256" key="2">
    <source>
        <dbReference type="ARBA" id="ARBA00004123"/>
    </source>
</evidence>
<keyword evidence="9" id="KW-0271">Exosome</keyword>
<dbReference type="Pfam" id="PF17849">
    <property type="entry name" value="OB_Dis3"/>
    <property type="match status" value="1"/>
</dbReference>
<evidence type="ECO:0000256" key="5">
    <source>
        <dbReference type="ARBA" id="ARBA00022490"/>
    </source>
</evidence>
<dbReference type="InterPro" id="IPR033771">
    <property type="entry name" value="Rrp44_CSD1"/>
</dbReference>
<dbReference type="SUPFAM" id="SSF88723">
    <property type="entry name" value="PIN domain-like"/>
    <property type="match status" value="1"/>
</dbReference>
<dbReference type="SUPFAM" id="SSF50249">
    <property type="entry name" value="Nucleic acid-binding proteins"/>
    <property type="match status" value="3"/>
</dbReference>
<evidence type="ECO:0000259" key="16">
    <source>
        <dbReference type="SMART" id="SM00670"/>
    </source>
</evidence>
<keyword evidence="10" id="KW-0269">Exonuclease</keyword>
<evidence type="ECO:0000313" key="19">
    <source>
        <dbReference type="Proteomes" id="UP000027222"/>
    </source>
</evidence>
<evidence type="ECO:0000313" key="18">
    <source>
        <dbReference type="EMBL" id="KDR81699.1"/>
    </source>
</evidence>
<dbReference type="SMART" id="SM00955">
    <property type="entry name" value="RNB"/>
    <property type="match status" value="1"/>
</dbReference>
<organism evidence="18 19">
    <name type="scientific">Galerina marginata (strain CBS 339.88)</name>
    <dbReference type="NCBI Taxonomy" id="685588"/>
    <lineage>
        <taxon>Eukaryota</taxon>
        <taxon>Fungi</taxon>
        <taxon>Dikarya</taxon>
        <taxon>Basidiomycota</taxon>
        <taxon>Agaricomycotina</taxon>
        <taxon>Agaricomycetes</taxon>
        <taxon>Agaricomycetidae</taxon>
        <taxon>Agaricales</taxon>
        <taxon>Agaricineae</taxon>
        <taxon>Strophariaceae</taxon>
        <taxon>Galerina</taxon>
    </lineage>
</organism>
<evidence type="ECO:0000256" key="12">
    <source>
        <dbReference type="ARBA" id="ARBA00023242"/>
    </source>
</evidence>
<comment type="similarity">
    <text evidence="4 14">Belongs to the RNR ribonuclease family.</text>
</comment>
<dbReference type="Pfam" id="PF17216">
    <property type="entry name" value="Rrp44_CSD1"/>
    <property type="match status" value="1"/>
</dbReference>
<dbReference type="GO" id="GO:0071031">
    <property type="term" value="P:nuclear mRNA surveillance of mRNA 3'-end processing"/>
    <property type="evidence" value="ECO:0007669"/>
    <property type="project" value="TreeGrafter"/>
</dbReference>
<feature type="domain" description="PIN" evidence="16">
    <location>
        <begin position="74"/>
        <end position="200"/>
    </location>
</feature>
<dbReference type="OrthoDB" id="372421at2759"/>
<dbReference type="HOGENOM" id="CLU_002333_5_0_1"/>
<dbReference type="Gene3D" id="3.40.50.1010">
    <property type="entry name" value="5'-nuclease"/>
    <property type="match status" value="1"/>
</dbReference>
<protein>
    <recommendedName>
        <fullName evidence="13">Ribosomal RNA-processing protein 44</fullName>
    </recommendedName>
</protein>
<dbReference type="InterPro" id="IPR041505">
    <property type="entry name" value="Dis3_CSD2"/>
</dbReference>
<keyword evidence="19" id="KW-1185">Reference proteome</keyword>
<dbReference type="GO" id="GO:0004519">
    <property type="term" value="F:endonuclease activity"/>
    <property type="evidence" value="ECO:0007669"/>
    <property type="project" value="TreeGrafter"/>
</dbReference>
<dbReference type="GO" id="GO:0016075">
    <property type="term" value="P:rRNA catabolic process"/>
    <property type="evidence" value="ECO:0007669"/>
    <property type="project" value="TreeGrafter"/>
</dbReference>
<evidence type="ECO:0000256" key="6">
    <source>
        <dbReference type="ARBA" id="ARBA00022552"/>
    </source>
</evidence>
<dbReference type="InterPro" id="IPR002716">
    <property type="entry name" value="PIN_dom"/>
</dbReference>
<evidence type="ECO:0000256" key="13">
    <source>
        <dbReference type="ARBA" id="ARBA00077930"/>
    </source>
</evidence>